<dbReference type="InterPro" id="IPR011042">
    <property type="entry name" value="6-blade_b-propeller_TolB-like"/>
</dbReference>
<evidence type="ECO:0000313" key="4">
    <source>
        <dbReference type="Proteomes" id="UP000663870"/>
    </source>
</evidence>
<dbReference type="EMBL" id="CAJNOL010001643">
    <property type="protein sequence ID" value="CAF1396558.1"/>
    <property type="molecule type" value="Genomic_DNA"/>
</dbReference>
<dbReference type="SUPFAM" id="SSF101898">
    <property type="entry name" value="NHL repeat"/>
    <property type="match status" value="1"/>
</dbReference>
<proteinExistence type="predicted"/>
<comment type="caution">
    <text evidence="1">The sequence shown here is derived from an EMBL/GenBank/DDBJ whole genome shotgun (WGS) entry which is preliminary data.</text>
</comment>
<dbReference type="AlphaFoldDB" id="A0A813ML79"/>
<name>A0A813ML79_9BILA</name>
<dbReference type="Proteomes" id="UP000663870">
    <property type="component" value="Unassembled WGS sequence"/>
</dbReference>
<keyword evidence="4" id="KW-1185">Reference proteome</keyword>
<gene>
    <name evidence="2" type="ORF">JXQ802_LOCUS34493</name>
    <name evidence="1" type="ORF">PYM288_LOCUS331</name>
</gene>
<evidence type="ECO:0000313" key="1">
    <source>
        <dbReference type="EMBL" id="CAF0722608.1"/>
    </source>
</evidence>
<dbReference type="Gene3D" id="2.120.10.30">
    <property type="entry name" value="TolB, C-terminal domain"/>
    <property type="match status" value="1"/>
</dbReference>
<dbReference type="EMBL" id="CAJNOH010000001">
    <property type="protein sequence ID" value="CAF0722608.1"/>
    <property type="molecule type" value="Genomic_DNA"/>
</dbReference>
<accession>A0A813ML79</accession>
<reference evidence="1" key="1">
    <citation type="submission" date="2021-02" db="EMBL/GenBank/DDBJ databases">
        <authorList>
            <person name="Nowell W R."/>
        </authorList>
    </citation>
    <scope>NUCLEOTIDE SEQUENCE</scope>
</reference>
<sequence>MLNYGTETNSYENDNNFHQNYRRRNSQLYTKRQWQSAFCPPTNIDIQQTMISLAQQQLFEQCQSLDGTQQSQYYPEQTILPLPQNVDMSMIQTPYTQLPVLLHEQHDISNAYASVNQQCHSHSSTVPLTISNLQEDQTLKETVEVDSLSSSTNTNLNEKSISNKTQVTVNESISVTDNPEIKTTTSFIYDLKKYKYDYFLSKLSCSSNHDYGKFGLPTGICTLPDDRLLVANFDHDSLLLIDINGIVHQIYKDLPTPKDVRYYSSNPLQAIVATKKEVIILDLEKSQIVVKSKLKGFYPWNIQYIQEQNTISACDPSGERIVFFNKDLACIGEWSFNNANQQALCHLKSQPYNKVYPYAAYLLPDNTSFILKCCDDKFQIEKLNPIGQTSEIILNIPSTLKSYSIYVDSTRQCLIPDKVNHCLVSIDKDSIVEQYKFTSIQEPYSMTFLSTGTLCITDHNKSCGTNGGISVISEINLKSNQ</sequence>
<evidence type="ECO:0000313" key="3">
    <source>
        <dbReference type="Proteomes" id="UP000663854"/>
    </source>
</evidence>
<evidence type="ECO:0000313" key="2">
    <source>
        <dbReference type="EMBL" id="CAF1396558.1"/>
    </source>
</evidence>
<organism evidence="1 3">
    <name type="scientific">Rotaria sordida</name>
    <dbReference type="NCBI Taxonomy" id="392033"/>
    <lineage>
        <taxon>Eukaryota</taxon>
        <taxon>Metazoa</taxon>
        <taxon>Spiralia</taxon>
        <taxon>Gnathifera</taxon>
        <taxon>Rotifera</taxon>
        <taxon>Eurotatoria</taxon>
        <taxon>Bdelloidea</taxon>
        <taxon>Philodinida</taxon>
        <taxon>Philodinidae</taxon>
        <taxon>Rotaria</taxon>
    </lineage>
</organism>
<dbReference type="Proteomes" id="UP000663854">
    <property type="component" value="Unassembled WGS sequence"/>
</dbReference>
<protein>
    <submittedName>
        <fullName evidence="1">Uncharacterized protein</fullName>
    </submittedName>
</protein>